<keyword evidence="3" id="KW-1185">Reference proteome</keyword>
<reference evidence="2 3" key="1">
    <citation type="journal article" date="2020" name="Microorganisms">
        <title>Polyphasic Characterisation of Cedecea colo sp. nov., a New Enteric Bacterium Isolated from the Koala Hindgut.</title>
        <authorList>
            <person name="Boath J.M."/>
            <person name="Dakhal S."/>
            <person name="Van T.T.H."/>
            <person name="Moore R.J."/>
            <person name="Dekiwadia C."/>
            <person name="Macreadie I.G."/>
        </authorList>
    </citation>
    <scope>NUCLEOTIDE SEQUENCE [LARGE SCALE GENOMIC DNA]</scope>
    <source>
        <strain evidence="2 3">ZA</strain>
    </source>
</reference>
<accession>A0ABX0VPB8</accession>
<evidence type="ECO:0000256" key="1">
    <source>
        <dbReference type="SAM" id="Phobius"/>
    </source>
</evidence>
<keyword evidence="1" id="KW-1133">Transmembrane helix</keyword>
<dbReference type="EMBL" id="SOYS01000004">
    <property type="protein sequence ID" value="NIY48082.1"/>
    <property type="molecule type" value="Genomic_DNA"/>
</dbReference>
<feature type="transmembrane region" description="Helical" evidence="1">
    <location>
        <begin position="49"/>
        <end position="69"/>
    </location>
</feature>
<dbReference type="Proteomes" id="UP000697927">
    <property type="component" value="Unassembled WGS sequence"/>
</dbReference>
<dbReference type="RefSeq" id="WP_167611200.1">
    <property type="nucleotide sequence ID" value="NZ_SOYS01000004.1"/>
</dbReference>
<sequence length="85" mass="9488">MIKITLKYIALGGYFTAGFFLLGLVIKVVLGFIYLNTFYLPYEEVVTNFFKSIIAGSAITLAAIVFNIIDKIKLRNSSSSDIKQK</sequence>
<protein>
    <submittedName>
        <fullName evidence="2">Uncharacterized protein</fullName>
    </submittedName>
</protein>
<name>A0ABX0VPB8_9ENTR</name>
<feature type="transmembrane region" description="Helical" evidence="1">
    <location>
        <begin position="12"/>
        <end position="37"/>
    </location>
</feature>
<proteinExistence type="predicted"/>
<gene>
    <name evidence="2" type="ORF">E2L00_11215</name>
</gene>
<keyword evidence="1" id="KW-0472">Membrane</keyword>
<evidence type="ECO:0000313" key="2">
    <source>
        <dbReference type="EMBL" id="NIY48082.1"/>
    </source>
</evidence>
<comment type="caution">
    <text evidence="2">The sequence shown here is derived from an EMBL/GenBank/DDBJ whole genome shotgun (WGS) entry which is preliminary data.</text>
</comment>
<evidence type="ECO:0000313" key="3">
    <source>
        <dbReference type="Proteomes" id="UP000697927"/>
    </source>
</evidence>
<keyword evidence="1" id="KW-0812">Transmembrane</keyword>
<organism evidence="2 3">
    <name type="scientific">Cedecea colo</name>
    <dbReference type="NCBI Taxonomy" id="2552946"/>
    <lineage>
        <taxon>Bacteria</taxon>
        <taxon>Pseudomonadati</taxon>
        <taxon>Pseudomonadota</taxon>
        <taxon>Gammaproteobacteria</taxon>
        <taxon>Enterobacterales</taxon>
        <taxon>Enterobacteriaceae</taxon>
        <taxon>Cedecea</taxon>
    </lineage>
</organism>